<evidence type="ECO:0000313" key="3">
    <source>
        <dbReference type="EMBL" id="AUD01464.1"/>
    </source>
</evidence>
<evidence type="ECO:0000259" key="2">
    <source>
        <dbReference type="Pfam" id="PF06439"/>
    </source>
</evidence>
<protein>
    <recommendedName>
        <fullName evidence="2">3-keto-alpha-glucoside-1,2-lyase/3-keto-2-hydroxy-glucal hydratase domain-containing protein</fullName>
    </recommendedName>
</protein>
<proteinExistence type="predicted"/>
<accession>A0A2K8YV59</accession>
<dbReference type="OrthoDB" id="938897at2"/>
<dbReference type="Proteomes" id="UP000232883">
    <property type="component" value="Chromosome"/>
</dbReference>
<reference evidence="3 4" key="1">
    <citation type="submission" date="2017-11" db="EMBL/GenBank/DDBJ databases">
        <title>Taxonomic description and genome sequences of Spirosoma HA7 sp. nov., isolated from pollen microhabitat of Corylus avellana.</title>
        <authorList>
            <person name="Ambika Manirajan B."/>
            <person name="Suarez C."/>
            <person name="Ratering S."/>
            <person name="Geissler-Plaum R."/>
            <person name="Cardinale M."/>
            <person name="Sylvia S."/>
        </authorList>
    </citation>
    <scope>NUCLEOTIDE SEQUENCE [LARGE SCALE GENOMIC DNA]</scope>
    <source>
        <strain evidence="3 4">HA7</strain>
    </source>
</reference>
<dbReference type="KEGG" id="spir:CWM47_06345"/>
<sequence length="631" mass="69478">MQRNVCCSIFYLLLCTLGVSAQPNVIPSVPINLQSLADFKPSGSNWKIVGDAFYDLNKDGKASTKSGTGVLVNDLSGKSKDHLFTKMEHGDLELDLDFMMERGSNSGIYLEGRYEVQLFDSWGVKVPKPSDCGAIYERWDDSRPEGRKGYEGHPPAQNVSRAPGLWQHLSIVFRAPRFNGTGEKTANARFLKVILNGVTVQENIEVTGPTRSAAFQDEKPTGPLMVQGDHGAVAIRNIRYKSYGIEPVTLTNMKLSSYEGKFASVNDFNTLKPNREMDIDVLAHLAPGSRDKFGGKITGTLHIPRTGEYYLSLTLPWIPAEVNKTVRNGAGELKIAGKKIVSIEPEDGGHASTKVTLEAGDHPVELAYFKNFGLWYARSNDITLAVEGPGVQYTTLNQVIRAEDPVGEISLLAKNEPVMQRGFMNHHGIKHTHTMSVGEPGQLNYTVDLRKGEFLQIWRGDFLETTPMWYGRGETQLSAPLGSVIELSGKPSLTYLADQNAAWPDSNATYNNMGYDVDTNGRPVFKYTLGSAQVRESFAGEGDGHKLIHSFTVTSTGNAQSTGEIWCRVAEGSEITQLPNGLYAINDKQYFIELPGKEKPVIRTTPQHTKEMLLPVKPANAVGTVTYSLIW</sequence>
<feature type="signal peptide" evidence="1">
    <location>
        <begin position="1"/>
        <end position="21"/>
    </location>
</feature>
<gene>
    <name evidence="3" type="ORF">CWM47_06345</name>
</gene>
<name>A0A2K8YV59_9BACT</name>
<dbReference type="RefSeq" id="WP_100987185.1">
    <property type="nucleotide sequence ID" value="NZ_CP025096.1"/>
</dbReference>
<organism evidence="3 4">
    <name type="scientific">Spirosoma pollinicola</name>
    <dbReference type="NCBI Taxonomy" id="2057025"/>
    <lineage>
        <taxon>Bacteria</taxon>
        <taxon>Pseudomonadati</taxon>
        <taxon>Bacteroidota</taxon>
        <taxon>Cytophagia</taxon>
        <taxon>Cytophagales</taxon>
        <taxon>Cytophagaceae</taxon>
        <taxon>Spirosoma</taxon>
    </lineage>
</organism>
<dbReference type="Pfam" id="PF06439">
    <property type="entry name" value="3keto-disac_hyd"/>
    <property type="match status" value="1"/>
</dbReference>
<evidence type="ECO:0000313" key="4">
    <source>
        <dbReference type="Proteomes" id="UP000232883"/>
    </source>
</evidence>
<evidence type="ECO:0000256" key="1">
    <source>
        <dbReference type="SAM" id="SignalP"/>
    </source>
</evidence>
<dbReference type="InterPro" id="IPR010496">
    <property type="entry name" value="AL/BT2_dom"/>
</dbReference>
<dbReference type="Gene3D" id="2.60.120.560">
    <property type="entry name" value="Exo-inulinase, domain 1"/>
    <property type="match status" value="1"/>
</dbReference>
<dbReference type="EMBL" id="CP025096">
    <property type="protein sequence ID" value="AUD01464.1"/>
    <property type="molecule type" value="Genomic_DNA"/>
</dbReference>
<dbReference type="AlphaFoldDB" id="A0A2K8YV59"/>
<feature type="chain" id="PRO_5014681699" description="3-keto-alpha-glucoside-1,2-lyase/3-keto-2-hydroxy-glucal hydratase domain-containing protein" evidence="1">
    <location>
        <begin position="22"/>
        <end position="631"/>
    </location>
</feature>
<keyword evidence="4" id="KW-1185">Reference proteome</keyword>
<feature type="domain" description="3-keto-alpha-glucoside-1,2-lyase/3-keto-2-hydroxy-glucal hydratase" evidence="2">
    <location>
        <begin position="44"/>
        <end position="240"/>
    </location>
</feature>
<dbReference type="GO" id="GO:0016787">
    <property type="term" value="F:hydrolase activity"/>
    <property type="evidence" value="ECO:0007669"/>
    <property type="project" value="InterPro"/>
</dbReference>
<keyword evidence="1" id="KW-0732">Signal</keyword>